<evidence type="ECO:0000313" key="3">
    <source>
        <dbReference type="Proteomes" id="UP000305109"/>
    </source>
</evidence>
<evidence type="ECO:0000313" key="2">
    <source>
        <dbReference type="EMBL" id="TJZ77223.1"/>
    </source>
</evidence>
<dbReference type="Pfam" id="PF00756">
    <property type="entry name" value="Esterase"/>
    <property type="match status" value="1"/>
</dbReference>
<dbReference type="PANTHER" id="PTHR48098">
    <property type="entry name" value="ENTEROCHELIN ESTERASE-RELATED"/>
    <property type="match status" value="1"/>
</dbReference>
<dbReference type="Gene3D" id="3.40.50.1820">
    <property type="entry name" value="alpha/beta hydrolase"/>
    <property type="match status" value="1"/>
</dbReference>
<protein>
    <submittedName>
        <fullName evidence="2">Esterase family protein</fullName>
    </submittedName>
</protein>
<sequence length="342" mass="36836">MPARRRRGVATTLILGVCTAIAVTTAPTAAAQPTGAAIVSEQQGPDRRIDIEVYSPSMDRNIPLQVLRPMDSDRPAPTLYLLNGAGGGEDGASWQGQTDVAQFFADKHVTVVTPMEGAFSYYTDWRNTDPGLAKTNDNNGRNMWTTFLTRELPPVIDSAFATTGENSLAGLSMTGTAVLDLAIQAPTLYRSVASYSGCAMSSEMPGRQFVTMVVGAGSGKAENMWGPPGDPEWTARDPYVNAARLPRIPIYVSNGSGLPGPHDTLGNPRLKGYWLTLGSQIVVGGVIESATNYCTHRLADRTRELGMDNVVFDFRPAGTHSWGYWQDDLHASWPMIARSLGI</sequence>
<keyword evidence="3" id="KW-1185">Reference proteome</keyword>
<gene>
    <name evidence="2" type="ORF">FCG67_14390</name>
</gene>
<comment type="caution">
    <text evidence="2">The sequence shown here is derived from an EMBL/GenBank/DDBJ whole genome shotgun (WGS) entry which is preliminary data.</text>
</comment>
<dbReference type="Proteomes" id="UP000305109">
    <property type="component" value="Unassembled WGS sequence"/>
</dbReference>
<feature type="signal peptide" evidence="1">
    <location>
        <begin position="1"/>
        <end position="22"/>
    </location>
</feature>
<keyword evidence="1" id="KW-0732">Signal</keyword>
<accession>A0ABY2RJ27</accession>
<evidence type="ECO:0000256" key="1">
    <source>
        <dbReference type="SAM" id="SignalP"/>
    </source>
</evidence>
<dbReference type="InterPro" id="IPR000801">
    <property type="entry name" value="Esterase-like"/>
</dbReference>
<name>A0ABY2RJ27_9NOCA</name>
<dbReference type="SUPFAM" id="SSF53474">
    <property type="entry name" value="alpha/beta-Hydrolases"/>
    <property type="match status" value="1"/>
</dbReference>
<dbReference type="EMBL" id="SUMD01000006">
    <property type="protein sequence ID" value="TJZ77223.1"/>
    <property type="molecule type" value="Genomic_DNA"/>
</dbReference>
<dbReference type="InterPro" id="IPR050583">
    <property type="entry name" value="Mycobacterial_A85_antigen"/>
</dbReference>
<proteinExistence type="predicted"/>
<dbReference type="PANTHER" id="PTHR48098:SF1">
    <property type="entry name" value="DIACYLGLYCEROL ACYLTRANSFERASE_MYCOLYLTRANSFERASE AG85A"/>
    <property type="match status" value="1"/>
</dbReference>
<feature type="chain" id="PRO_5046013995" evidence="1">
    <location>
        <begin position="23"/>
        <end position="342"/>
    </location>
</feature>
<organism evidence="2 3">
    <name type="scientific">Rhodococcus oryzae</name>
    <dbReference type="NCBI Taxonomy" id="2571143"/>
    <lineage>
        <taxon>Bacteria</taxon>
        <taxon>Bacillati</taxon>
        <taxon>Actinomycetota</taxon>
        <taxon>Actinomycetes</taxon>
        <taxon>Mycobacteriales</taxon>
        <taxon>Nocardiaceae</taxon>
        <taxon>Rhodococcus</taxon>
    </lineage>
</organism>
<reference evidence="2 3" key="1">
    <citation type="submission" date="2019-04" db="EMBL/GenBank/DDBJ databases">
        <title>Rhodococcus oryzae sp. nov., a novel actinomycete isolated from rhizosphere soil of rice (Oryza sativa L.).</title>
        <authorList>
            <person name="Li C."/>
        </authorList>
    </citation>
    <scope>NUCLEOTIDE SEQUENCE [LARGE SCALE GENOMIC DNA]</scope>
    <source>
        <strain evidence="2 3">NEAU-CX67</strain>
    </source>
</reference>
<dbReference type="InterPro" id="IPR029058">
    <property type="entry name" value="AB_hydrolase_fold"/>
</dbReference>